<accession>A0A815AZI1</accession>
<evidence type="ECO:0000256" key="1">
    <source>
        <dbReference type="SAM" id="SignalP"/>
    </source>
</evidence>
<evidence type="ECO:0000313" key="3">
    <source>
        <dbReference type="EMBL" id="CAF1260972.1"/>
    </source>
</evidence>
<evidence type="ECO:0000313" key="4">
    <source>
        <dbReference type="Proteomes" id="UP000663882"/>
    </source>
</evidence>
<dbReference type="Gene3D" id="2.170.140.10">
    <property type="entry name" value="Chitin binding domain"/>
    <property type="match status" value="1"/>
</dbReference>
<dbReference type="OrthoDB" id="6020543at2759"/>
<gene>
    <name evidence="3" type="ORF">RFH988_LOCUS27674</name>
</gene>
<dbReference type="Pfam" id="PF01607">
    <property type="entry name" value="CBM_14"/>
    <property type="match status" value="1"/>
</dbReference>
<organism evidence="3 4">
    <name type="scientific">Rotaria sordida</name>
    <dbReference type="NCBI Taxonomy" id="392033"/>
    <lineage>
        <taxon>Eukaryota</taxon>
        <taxon>Metazoa</taxon>
        <taxon>Spiralia</taxon>
        <taxon>Gnathifera</taxon>
        <taxon>Rotifera</taxon>
        <taxon>Eurotatoria</taxon>
        <taxon>Bdelloidea</taxon>
        <taxon>Philodinida</taxon>
        <taxon>Philodinidae</taxon>
        <taxon>Rotaria</taxon>
    </lineage>
</organism>
<dbReference type="InterPro" id="IPR036508">
    <property type="entry name" value="Chitin-bd_dom_sf"/>
</dbReference>
<comment type="caution">
    <text evidence="3">The sequence shown here is derived from an EMBL/GenBank/DDBJ whole genome shotgun (WGS) entry which is preliminary data.</text>
</comment>
<name>A0A815AZI1_9BILA</name>
<dbReference type="Proteomes" id="UP000663882">
    <property type="component" value="Unassembled WGS sequence"/>
</dbReference>
<dbReference type="SUPFAM" id="SSF57625">
    <property type="entry name" value="Invertebrate chitin-binding proteins"/>
    <property type="match status" value="1"/>
</dbReference>
<dbReference type="GO" id="GO:0008061">
    <property type="term" value="F:chitin binding"/>
    <property type="evidence" value="ECO:0007669"/>
    <property type="project" value="InterPro"/>
</dbReference>
<dbReference type="PROSITE" id="PS50940">
    <property type="entry name" value="CHIT_BIND_II"/>
    <property type="match status" value="1"/>
</dbReference>
<sequence length="198" mass="21632">MQAFVMLFLVVAALVSNDVYSLPAINFTDTELSNQMIKTLSEALLAQGEQQQPIRADPRSYYYPYPYQNVNWYNFPYLWPAVAGGLLDPTAPLAGVGAQITGLGTGGCPTNFCPTGATCSQQAGQWQCGCGTNSCVGIQNPCGIYGRYYFPYYPDASRFIQCDQTGVFWIRKCAPGTIFDPKIGVCNYPPVVVETGKK</sequence>
<protein>
    <recommendedName>
        <fullName evidence="2">Chitin-binding type-2 domain-containing protein</fullName>
    </recommendedName>
</protein>
<keyword evidence="1" id="KW-0732">Signal</keyword>
<proteinExistence type="predicted"/>
<dbReference type="AlphaFoldDB" id="A0A815AZI1"/>
<feature type="signal peptide" evidence="1">
    <location>
        <begin position="1"/>
        <end position="21"/>
    </location>
</feature>
<reference evidence="3" key="1">
    <citation type="submission" date="2021-02" db="EMBL/GenBank/DDBJ databases">
        <authorList>
            <person name="Nowell W R."/>
        </authorList>
    </citation>
    <scope>NUCLEOTIDE SEQUENCE</scope>
</reference>
<feature type="domain" description="Chitin-binding type-2" evidence="2">
    <location>
        <begin position="139"/>
        <end position="197"/>
    </location>
</feature>
<dbReference type="GO" id="GO:0005576">
    <property type="term" value="C:extracellular region"/>
    <property type="evidence" value="ECO:0007669"/>
    <property type="project" value="InterPro"/>
</dbReference>
<dbReference type="EMBL" id="CAJNOO010002366">
    <property type="protein sequence ID" value="CAF1260972.1"/>
    <property type="molecule type" value="Genomic_DNA"/>
</dbReference>
<evidence type="ECO:0000259" key="2">
    <source>
        <dbReference type="PROSITE" id="PS50940"/>
    </source>
</evidence>
<feature type="chain" id="PRO_5032693940" description="Chitin-binding type-2 domain-containing protein" evidence="1">
    <location>
        <begin position="22"/>
        <end position="198"/>
    </location>
</feature>
<dbReference type="InterPro" id="IPR002557">
    <property type="entry name" value="Chitin-bd_dom"/>
</dbReference>